<evidence type="ECO:0000313" key="2">
    <source>
        <dbReference type="EMBL" id="GJE94688.1"/>
    </source>
</evidence>
<accession>A0A9P3GGV7</accession>
<name>A0A9P3GGV7_9APHY</name>
<evidence type="ECO:0000313" key="3">
    <source>
        <dbReference type="Proteomes" id="UP000703269"/>
    </source>
</evidence>
<comment type="caution">
    <text evidence="2">The sequence shown here is derived from an EMBL/GenBank/DDBJ whole genome shotgun (WGS) entry which is preliminary data.</text>
</comment>
<organism evidence="2 3">
    <name type="scientific">Phanerochaete sordida</name>
    <dbReference type="NCBI Taxonomy" id="48140"/>
    <lineage>
        <taxon>Eukaryota</taxon>
        <taxon>Fungi</taxon>
        <taxon>Dikarya</taxon>
        <taxon>Basidiomycota</taxon>
        <taxon>Agaricomycotina</taxon>
        <taxon>Agaricomycetes</taxon>
        <taxon>Polyporales</taxon>
        <taxon>Phanerochaetaceae</taxon>
        <taxon>Phanerochaete</taxon>
    </lineage>
</organism>
<evidence type="ECO:0000256" key="1">
    <source>
        <dbReference type="SAM" id="MobiDB-lite"/>
    </source>
</evidence>
<sequence>MTTAYPEVERTDMFEQLFQRLEEESERRALEEEERDTLETKAEPSPVATVRERRRGSISISRVGGQFDTASSDSQSHTSSRGSRTSSMILTRRNFYQLESTRTDSTDSFASETTTERSADDVEDTHHVAQTHFIPAQSISKAISRRLSRAKDLAPLSPTSASTVIIGVAVEASTVEHHAGGLAAAQTTTTTTVYSGTLRPQRSTPLLNDKVNFLSKAKDITSKLRRKSVAALTPASR</sequence>
<feature type="region of interest" description="Disordered" evidence="1">
    <location>
        <begin position="24"/>
        <end position="123"/>
    </location>
</feature>
<dbReference type="Proteomes" id="UP000703269">
    <property type="component" value="Unassembled WGS sequence"/>
</dbReference>
<dbReference type="EMBL" id="BPQB01000042">
    <property type="protein sequence ID" value="GJE94688.1"/>
    <property type="molecule type" value="Genomic_DNA"/>
</dbReference>
<keyword evidence="3" id="KW-1185">Reference proteome</keyword>
<gene>
    <name evidence="2" type="ORF">PsYK624_108590</name>
</gene>
<feature type="compositionally biased region" description="Basic and acidic residues" evidence="1">
    <location>
        <begin position="114"/>
        <end position="123"/>
    </location>
</feature>
<feature type="compositionally biased region" description="Low complexity" evidence="1">
    <location>
        <begin position="57"/>
        <end position="87"/>
    </location>
</feature>
<proteinExistence type="predicted"/>
<dbReference type="AlphaFoldDB" id="A0A9P3GGV7"/>
<dbReference type="OrthoDB" id="3191896at2759"/>
<protein>
    <submittedName>
        <fullName evidence="2">Uncharacterized protein</fullName>
    </submittedName>
</protein>
<reference evidence="2 3" key="1">
    <citation type="submission" date="2021-08" db="EMBL/GenBank/DDBJ databases">
        <title>Draft Genome Sequence of Phanerochaete sordida strain YK-624.</title>
        <authorList>
            <person name="Mori T."/>
            <person name="Dohra H."/>
            <person name="Suzuki T."/>
            <person name="Kawagishi H."/>
            <person name="Hirai H."/>
        </authorList>
    </citation>
    <scope>NUCLEOTIDE SEQUENCE [LARGE SCALE GENOMIC DNA]</scope>
    <source>
        <strain evidence="2 3">YK-624</strain>
    </source>
</reference>